<keyword evidence="3" id="KW-1185">Reference proteome</keyword>
<dbReference type="Proteomes" id="UP000199495">
    <property type="component" value="Unassembled WGS sequence"/>
</dbReference>
<feature type="transmembrane region" description="Helical" evidence="1">
    <location>
        <begin position="32"/>
        <end position="51"/>
    </location>
</feature>
<proteinExistence type="predicted"/>
<protein>
    <submittedName>
        <fullName evidence="2">Uncharacterized protein</fullName>
    </submittedName>
</protein>
<gene>
    <name evidence="2" type="ORF">SAMN04487974_105130</name>
</gene>
<organism evidence="2 3">
    <name type="scientific">Pelagibacterium luteolum</name>
    <dbReference type="NCBI Taxonomy" id="440168"/>
    <lineage>
        <taxon>Bacteria</taxon>
        <taxon>Pseudomonadati</taxon>
        <taxon>Pseudomonadota</taxon>
        <taxon>Alphaproteobacteria</taxon>
        <taxon>Hyphomicrobiales</taxon>
        <taxon>Devosiaceae</taxon>
        <taxon>Pelagibacterium</taxon>
    </lineage>
</organism>
<keyword evidence="1" id="KW-0472">Membrane</keyword>
<evidence type="ECO:0000256" key="1">
    <source>
        <dbReference type="SAM" id="Phobius"/>
    </source>
</evidence>
<evidence type="ECO:0000313" key="2">
    <source>
        <dbReference type="EMBL" id="SDG65539.1"/>
    </source>
</evidence>
<keyword evidence="1" id="KW-0812">Transmembrane</keyword>
<sequence length="69" mass="7580">MRLDTFALALVVVFALLWLVTAVSGLIVAVPFGLLGLIPIAVLLGLLAAVIHQRLHNKEDDYYDKHVDQ</sequence>
<accession>A0A1G7W1I4</accession>
<dbReference type="AlphaFoldDB" id="A0A1G7W1I4"/>
<keyword evidence="1" id="KW-1133">Transmembrane helix</keyword>
<dbReference type="EMBL" id="FNCS01000005">
    <property type="protein sequence ID" value="SDG65539.1"/>
    <property type="molecule type" value="Genomic_DNA"/>
</dbReference>
<dbReference type="STRING" id="440168.SAMN04487974_105130"/>
<name>A0A1G7W1I4_9HYPH</name>
<dbReference type="RefSeq" id="WP_090596016.1">
    <property type="nucleotide sequence ID" value="NZ_FNCS01000005.1"/>
</dbReference>
<evidence type="ECO:0000313" key="3">
    <source>
        <dbReference type="Proteomes" id="UP000199495"/>
    </source>
</evidence>
<reference evidence="2 3" key="1">
    <citation type="submission" date="2016-10" db="EMBL/GenBank/DDBJ databases">
        <authorList>
            <person name="de Groot N.N."/>
        </authorList>
    </citation>
    <scope>NUCLEOTIDE SEQUENCE [LARGE SCALE GENOMIC DNA]</scope>
    <source>
        <strain evidence="2 3">CGMCC 1.10267</strain>
    </source>
</reference>